<dbReference type="InterPro" id="IPR002347">
    <property type="entry name" value="SDR_fam"/>
</dbReference>
<dbReference type="NCBIfam" id="NF005559">
    <property type="entry name" value="PRK07231.1"/>
    <property type="match status" value="1"/>
</dbReference>
<comment type="similarity">
    <text evidence="1">Belongs to the short-chain dehydrogenases/reductases (SDR) family.</text>
</comment>
<evidence type="ECO:0000256" key="1">
    <source>
        <dbReference type="ARBA" id="ARBA00006484"/>
    </source>
</evidence>
<dbReference type="RefSeq" id="WP_207791370.1">
    <property type="nucleotide sequence ID" value="NZ_JACHNZ010000025.1"/>
</dbReference>
<dbReference type="Gene3D" id="3.40.50.720">
    <property type="entry name" value="NAD(P)-binding Rossmann-like Domain"/>
    <property type="match status" value="1"/>
</dbReference>
<comment type="caution">
    <text evidence="2">The sequence shown here is derived from an EMBL/GenBank/DDBJ whole genome shotgun (WGS) entry which is preliminary data.</text>
</comment>
<dbReference type="PRINTS" id="PR00081">
    <property type="entry name" value="GDHRDH"/>
</dbReference>
<dbReference type="PANTHER" id="PTHR42760">
    <property type="entry name" value="SHORT-CHAIN DEHYDROGENASES/REDUCTASES FAMILY MEMBER"/>
    <property type="match status" value="1"/>
</dbReference>
<dbReference type="EMBL" id="JACHNZ010000025">
    <property type="protein sequence ID" value="MBB4632677.1"/>
    <property type="molecule type" value="Genomic_DNA"/>
</dbReference>
<dbReference type="EC" id="1.1.1.100" evidence="2"/>
<dbReference type="CDD" id="cd05233">
    <property type="entry name" value="SDR_c"/>
    <property type="match status" value="1"/>
</dbReference>
<dbReference type="GO" id="GO:0030497">
    <property type="term" value="P:fatty acid elongation"/>
    <property type="evidence" value="ECO:0007669"/>
    <property type="project" value="TreeGrafter"/>
</dbReference>
<proteinExistence type="inferred from homology"/>
<dbReference type="PROSITE" id="PS00061">
    <property type="entry name" value="ADH_SHORT"/>
    <property type="match status" value="1"/>
</dbReference>
<dbReference type="Proteomes" id="UP000566324">
    <property type="component" value="Unassembled WGS sequence"/>
</dbReference>
<accession>A0A7W7F7J8</accession>
<dbReference type="PANTHER" id="PTHR42760:SF40">
    <property type="entry name" value="3-OXOACYL-[ACYL-CARRIER-PROTEIN] REDUCTASE, CHLOROPLASTIC"/>
    <property type="match status" value="1"/>
</dbReference>
<reference evidence="2 3" key="1">
    <citation type="submission" date="2020-08" db="EMBL/GenBank/DDBJ databases">
        <title>Genomic Encyclopedia of Type Strains, Phase IV (KMG-IV): sequencing the most valuable type-strain genomes for metagenomic binning, comparative biology and taxonomic classification.</title>
        <authorList>
            <person name="Goeker M."/>
        </authorList>
    </citation>
    <scope>NUCLEOTIDE SEQUENCE [LARGE SCALE GENOMIC DNA]</scope>
    <source>
        <strain evidence="2 3">DSM 17328</strain>
    </source>
</reference>
<name>A0A7W7F7J8_9SPHN</name>
<dbReference type="SUPFAM" id="SSF51735">
    <property type="entry name" value="NAD(P)-binding Rossmann-fold domains"/>
    <property type="match status" value="1"/>
</dbReference>
<dbReference type="NCBIfam" id="NF005853">
    <property type="entry name" value="PRK07774.1"/>
    <property type="match status" value="1"/>
</dbReference>
<dbReference type="AlphaFoldDB" id="A0A7W7F7J8"/>
<protein>
    <submittedName>
        <fullName evidence="2">3-oxoacyl-[acyl-carrier protein] reductase</fullName>
        <ecNumber evidence="2">1.1.1.100</ecNumber>
    </submittedName>
</protein>
<keyword evidence="3" id="KW-1185">Reference proteome</keyword>
<organism evidence="2 3">
    <name type="scientific">Sphingosinicella soli</name>
    <dbReference type="NCBI Taxonomy" id="333708"/>
    <lineage>
        <taxon>Bacteria</taxon>
        <taxon>Pseudomonadati</taxon>
        <taxon>Pseudomonadota</taxon>
        <taxon>Alphaproteobacteria</taxon>
        <taxon>Sphingomonadales</taxon>
        <taxon>Sphingosinicellaceae</taxon>
        <taxon>Sphingosinicella</taxon>
    </lineage>
</organism>
<dbReference type="Pfam" id="PF13561">
    <property type="entry name" value="adh_short_C2"/>
    <property type="match status" value="1"/>
</dbReference>
<evidence type="ECO:0000313" key="2">
    <source>
        <dbReference type="EMBL" id="MBB4632677.1"/>
    </source>
</evidence>
<dbReference type="FunFam" id="3.40.50.720:FF:000084">
    <property type="entry name" value="Short-chain dehydrogenase reductase"/>
    <property type="match status" value="1"/>
</dbReference>
<keyword evidence="2" id="KW-0560">Oxidoreductase</keyword>
<gene>
    <name evidence="2" type="ORF">GGQ98_002304</name>
</gene>
<dbReference type="GO" id="GO:0004316">
    <property type="term" value="F:3-oxoacyl-[acyl-carrier-protein] reductase (NADPH) activity"/>
    <property type="evidence" value="ECO:0007669"/>
    <property type="project" value="UniProtKB-EC"/>
</dbReference>
<sequence length="251" mass="25796">MDFTGKVAIVTGAGAGGIGEGIARGLAAAGAQVAVADINEDAGRKTVDLITGDRGTGFYVPVDISAPPSAEAMTCAVAERFGGIDYLVNNAALFGGMRLDSLMSMDWDYYNKFMSINIHGCYVVTKAAVPYMQKRGGGAIVNTSSTAAWSGYGAYSVAKLAVNGLTMALARELGPLNIRVNAIAPGPTDTPALRNPIVTEDFIAGMIAAMPIARLGQPADHAAAVSFLLSDGASWITGLTMNVDGGQGMRV</sequence>
<evidence type="ECO:0000313" key="3">
    <source>
        <dbReference type="Proteomes" id="UP000566324"/>
    </source>
</evidence>
<dbReference type="PRINTS" id="PR00080">
    <property type="entry name" value="SDRFAMILY"/>
</dbReference>
<dbReference type="InterPro" id="IPR020904">
    <property type="entry name" value="Sc_DH/Rdtase_CS"/>
</dbReference>
<dbReference type="InterPro" id="IPR036291">
    <property type="entry name" value="NAD(P)-bd_dom_sf"/>
</dbReference>